<organism evidence="2 3">
    <name type="scientific">Aspergillus avenaceus</name>
    <dbReference type="NCBI Taxonomy" id="36643"/>
    <lineage>
        <taxon>Eukaryota</taxon>
        <taxon>Fungi</taxon>
        <taxon>Dikarya</taxon>
        <taxon>Ascomycota</taxon>
        <taxon>Pezizomycotina</taxon>
        <taxon>Eurotiomycetes</taxon>
        <taxon>Eurotiomycetidae</taxon>
        <taxon>Eurotiales</taxon>
        <taxon>Aspergillaceae</taxon>
        <taxon>Aspergillus</taxon>
        <taxon>Aspergillus subgen. Circumdati</taxon>
    </lineage>
</organism>
<sequence>MKFTGLVATLAAAGAASAAAIPNVNVDIQPTLNTLEGVLGNLDTVVGGVLSGADAGDLVDVKNLLTEVKSELNKVTASTVCQRDLVGGTVGTVGNTVGSVAKPVVSTVGNTVGGAVGTVENTVKGALPETTKAVNVKRDDEQLHDAAVKLIADIKDDTVGLDAVQQLLGLVNTGNIPIVGDILDIEL</sequence>
<evidence type="ECO:0008006" key="4">
    <source>
        <dbReference type="Google" id="ProtNLM"/>
    </source>
</evidence>
<reference evidence="2 3" key="1">
    <citation type="submission" date="2019-04" db="EMBL/GenBank/DDBJ databases">
        <title>Friends and foes A comparative genomics study of 23 Aspergillus species from section Flavi.</title>
        <authorList>
            <consortium name="DOE Joint Genome Institute"/>
            <person name="Kjaerbolling I."/>
            <person name="Vesth T."/>
            <person name="Frisvad J.C."/>
            <person name="Nybo J.L."/>
            <person name="Theobald S."/>
            <person name="Kildgaard S."/>
            <person name="Isbrandt T."/>
            <person name="Kuo A."/>
            <person name="Sato A."/>
            <person name="Lyhne E.K."/>
            <person name="Kogle M.E."/>
            <person name="Wiebenga A."/>
            <person name="Kun R.S."/>
            <person name="Lubbers R.J."/>
            <person name="Makela M.R."/>
            <person name="Barry K."/>
            <person name="Chovatia M."/>
            <person name="Clum A."/>
            <person name="Daum C."/>
            <person name="Haridas S."/>
            <person name="He G."/>
            <person name="LaButti K."/>
            <person name="Lipzen A."/>
            <person name="Mondo S."/>
            <person name="Riley R."/>
            <person name="Salamov A."/>
            <person name="Simmons B.A."/>
            <person name="Magnuson J.K."/>
            <person name="Henrissat B."/>
            <person name="Mortensen U.H."/>
            <person name="Larsen T.O."/>
            <person name="Devries R.P."/>
            <person name="Grigoriev I.V."/>
            <person name="Machida M."/>
            <person name="Baker S.E."/>
            <person name="Andersen M.R."/>
        </authorList>
    </citation>
    <scope>NUCLEOTIDE SEQUENCE [LARGE SCALE GENOMIC DNA]</scope>
    <source>
        <strain evidence="2 3">IBT 18842</strain>
    </source>
</reference>
<dbReference type="Proteomes" id="UP000325780">
    <property type="component" value="Unassembled WGS sequence"/>
</dbReference>
<name>A0A5N6TGQ1_ASPAV</name>
<protein>
    <recommendedName>
        <fullName evidence="4">Hydrophobic surface binding protein A-domain-containing protein</fullName>
    </recommendedName>
</protein>
<evidence type="ECO:0000313" key="2">
    <source>
        <dbReference type="EMBL" id="KAE8145299.1"/>
    </source>
</evidence>
<dbReference type="EMBL" id="ML742362">
    <property type="protein sequence ID" value="KAE8145299.1"/>
    <property type="molecule type" value="Genomic_DNA"/>
</dbReference>
<dbReference type="AlphaFoldDB" id="A0A5N6TGQ1"/>
<accession>A0A5N6TGQ1</accession>
<keyword evidence="3" id="KW-1185">Reference proteome</keyword>
<keyword evidence="1" id="KW-0732">Signal</keyword>
<feature type="chain" id="PRO_5024899838" description="Hydrophobic surface binding protein A-domain-containing protein" evidence="1">
    <location>
        <begin position="21"/>
        <end position="187"/>
    </location>
</feature>
<proteinExistence type="predicted"/>
<gene>
    <name evidence="2" type="ORF">BDV25DRAFT_144778</name>
</gene>
<feature type="signal peptide" evidence="1">
    <location>
        <begin position="1"/>
        <end position="20"/>
    </location>
</feature>
<dbReference type="OrthoDB" id="4492304at2759"/>
<evidence type="ECO:0000313" key="3">
    <source>
        <dbReference type="Proteomes" id="UP000325780"/>
    </source>
</evidence>
<evidence type="ECO:0000256" key="1">
    <source>
        <dbReference type="SAM" id="SignalP"/>
    </source>
</evidence>